<keyword evidence="1" id="KW-1133">Transmembrane helix</keyword>
<dbReference type="Proteomes" id="UP000031189">
    <property type="component" value="Unassembled WGS sequence"/>
</dbReference>
<protein>
    <recommendedName>
        <fullName evidence="4">DUF3784 domain-containing protein</fullName>
    </recommendedName>
</protein>
<dbReference type="OrthoDB" id="1752892at2"/>
<name>A0A0B3VM00_9FIRM</name>
<feature type="transmembrane region" description="Helical" evidence="1">
    <location>
        <begin position="80"/>
        <end position="96"/>
    </location>
</feature>
<keyword evidence="1" id="KW-0472">Membrane</keyword>
<dbReference type="EMBL" id="JWHR01000064">
    <property type="protein sequence ID" value="KHS57801.1"/>
    <property type="molecule type" value="Genomic_DNA"/>
</dbReference>
<comment type="caution">
    <text evidence="2">The sequence shown here is derived from an EMBL/GenBank/DDBJ whole genome shotgun (WGS) entry which is preliminary data.</text>
</comment>
<organism evidence="2 3">
    <name type="scientific">Terrisporobacter othiniensis</name>
    <dbReference type="NCBI Taxonomy" id="1577792"/>
    <lineage>
        <taxon>Bacteria</taxon>
        <taxon>Bacillati</taxon>
        <taxon>Bacillota</taxon>
        <taxon>Clostridia</taxon>
        <taxon>Peptostreptococcales</taxon>
        <taxon>Peptostreptococcaceae</taxon>
        <taxon>Terrisporobacter</taxon>
    </lineage>
</organism>
<keyword evidence="3" id="KW-1185">Reference proteome</keyword>
<dbReference type="RefSeq" id="WP_039679083.1">
    <property type="nucleotide sequence ID" value="NZ_JAWGXO010000002.1"/>
</dbReference>
<gene>
    <name evidence="2" type="ORF">QX51_06485</name>
</gene>
<proteinExistence type="predicted"/>
<accession>A0A0B3VM00</accession>
<feature type="transmembrane region" description="Helical" evidence="1">
    <location>
        <begin position="6"/>
        <end position="26"/>
    </location>
</feature>
<reference evidence="2 3" key="1">
    <citation type="submission" date="2014-12" db="EMBL/GenBank/DDBJ databases">
        <title>Draft genome sequence of Terrisporobacter sp. 08-306576, isolated from the blood culture of a bacteremia patient.</title>
        <authorList>
            <person name="Lund L.C."/>
            <person name="Sydenham T.V."/>
            <person name="Hogh S.V."/>
            <person name="Skov M.N."/>
            <person name="Kemp M."/>
            <person name="Justesen U.S."/>
        </authorList>
    </citation>
    <scope>NUCLEOTIDE SEQUENCE [LARGE SCALE GENOMIC DNA]</scope>
    <source>
        <strain evidence="2 3">08-306576</strain>
    </source>
</reference>
<keyword evidence="1" id="KW-0812">Transmembrane</keyword>
<feature type="transmembrane region" description="Helical" evidence="1">
    <location>
        <begin position="47"/>
        <end position="68"/>
    </location>
</feature>
<evidence type="ECO:0000256" key="1">
    <source>
        <dbReference type="SAM" id="Phobius"/>
    </source>
</evidence>
<evidence type="ECO:0000313" key="3">
    <source>
        <dbReference type="Proteomes" id="UP000031189"/>
    </source>
</evidence>
<sequence>MTGLYTDLIIGILAIGLGYATLRYNLGRYIIFVNEKKYDNKKVAKVAGTHIMAYGFVSIILLVARYFTMGNKVGNALDKASIAVLFIIGAFMYYNIRKSCKIVKTEEPDKKGIHKKKKKKKKKKRK</sequence>
<dbReference type="AlphaFoldDB" id="A0A0B3VM00"/>
<evidence type="ECO:0008006" key="4">
    <source>
        <dbReference type="Google" id="ProtNLM"/>
    </source>
</evidence>
<evidence type="ECO:0000313" key="2">
    <source>
        <dbReference type="EMBL" id="KHS57801.1"/>
    </source>
</evidence>